<feature type="transmembrane region" description="Helical" evidence="5">
    <location>
        <begin position="259"/>
        <end position="280"/>
    </location>
</feature>
<dbReference type="Proteomes" id="UP000199118">
    <property type="component" value="Unassembled WGS sequence"/>
</dbReference>
<feature type="transmembrane region" description="Helical" evidence="5">
    <location>
        <begin position="234"/>
        <end position="252"/>
    </location>
</feature>
<proteinExistence type="predicted"/>
<dbReference type="PANTHER" id="PTHR32322:SF9">
    <property type="entry name" value="AMINO-ACID METABOLITE EFFLUX PUMP-RELATED"/>
    <property type="match status" value="1"/>
</dbReference>
<evidence type="ECO:0000256" key="5">
    <source>
        <dbReference type="SAM" id="Phobius"/>
    </source>
</evidence>
<evidence type="ECO:0000313" key="7">
    <source>
        <dbReference type="EMBL" id="SDX00655.1"/>
    </source>
</evidence>
<evidence type="ECO:0000256" key="4">
    <source>
        <dbReference type="ARBA" id="ARBA00023136"/>
    </source>
</evidence>
<dbReference type="EMBL" id="FNMZ01000003">
    <property type="protein sequence ID" value="SDX00655.1"/>
    <property type="molecule type" value="Genomic_DNA"/>
</dbReference>
<dbReference type="InterPro" id="IPR037185">
    <property type="entry name" value="EmrE-like"/>
</dbReference>
<organism evidence="7 8">
    <name type="scientific">Albimonas donghaensis</name>
    <dbReference type="NCBI Taxonomy" id="356660"/>
    <lineage>
        <taxon>Bacteria</taxon>
        <taxon>Pseudomonadati</taxon>
        <taxon>Pseudomonadota</taxon>
        <taxon>Alphaproteobacteria</taxon>
        <taxon>Rhodobacterales</taxon>
        <taxon>Paracoccaceae</taxon>
        <taxon>Albimonas</taxon>
    </lineage>
</organism>
<dbReference type="InterPro" id="IPR050638">
    <property type="entry name" value="AA-Vitamin_Transporters"/>
</dbReference>
<keyword evidence="3 5" id="KW-1133">Transmembrane helix</keyword>
<feature type="transmembrane region" description="Helical" evidence="5">
    <location>
        <begin position="286"/>
        <end position="302"/>
    </location>
</feature>
<evidence type="ECO:0000256" key="2">
    <source>
        <dbReference type="ARBA" id="ARBA00022692"/>
    </source>
</evidence>
<evidence type="ECO:0000256" key="3">
    <source>
        <dbReference type="ARBA" id="ARBA00022989"/>
    </source>
</evidence>
<feature type="transmembrane region" description="Helical" evidence="5">
    <location>
        <begin position="110"/>
        <end position="129"/>
    </location>
</feature>
<feature type="transmembrane region" description="Helical" evidence="5">
    <location>
        <begin position="81"/>
        <end position="98"/>
    </location>
</feature>
<dbReference type="InterPro" id="IPR000620">
    <property type="entry name" value="EamA_dom"/>
</dbReference>
<dbReference type="OrthoDB" id="8688375at2"/>
<evidence type="ECO:0000256" key="1">
    <source>
        <dbReference type="ARBA" id="ARBA00004141"/>
    </source>
</evidence>
<accession>A0A1H2Y6N6</accession>
<reference evidence="7 8" key="1">
    <citation type="submission" date="2016-10" db="EMBL/GenBank/DDBJ databases">
        <authorList>
            <person name="de Groot N.N."/>
        </authorList>
    </citation>
    <scope>NUCLEOTIDE SEQUENCE [LARGE SCALE GENOMIC DNA]</scope>
    <source>
        <strain evidence="7 8">DSM 17890</strain>
    </source>
</reference>
<protein>
    <submittedName>
        <fullName evidence="7">Permease of the drug/metabolite transporter (DMT) superfamily</fullName>
    </submittedName>
</protein>
<dbReference type="PANTHER" id="PTHR32322">
    <property type="entry name" value="INNER MEMBRANE TRANSPORTER"/>
    <property type="match status" value="1"/>
</dbReference>
<keyword evidence="8" id="KW-1185">Reference proteome</keyword>
<name>A0A1H2Y6N6_9RHOB</name>
<sequence length="306" mass="31998">MNPDVTAPRPGPSPAQAARAATALLVVGTGWGAATVAVKVAVSTGHDVGGLMFWHFALFCLFLGAAQAIRRRPMPLHPRALGFYVGVAALGNFLPALSEFHGARHLPAGVLGLVVAMTPIFALLLALLFRVERPELRRLAGVGLGALAIVLLLGPEAALPDPDAWPWVVVLLATPICYAAEGLFVALLMPRDMDPVSALLGASLCGLAVLAPWVALTPGAWVPLPGPFGPAEQAMVAGAALSCLCYLGYLRMNRAFGPVYASLISYLVTLSAVLWSVVLLGERHSGWLWAALAAMIAGMALVQPRR</sequence>
<dbReference type="SUPFAM" id="SSF103481">
    <property type="entry name" value="Multidrug resistance efflux transporter EmrE"/>
    <property type="match status" value="2"/>
</dbReference>
<dbReference type="STRING" id="356660.SAMN05444336_10324"/>
<dbReference type="GO" id="GO:0016020">
    <property type="term" value="C:membrane"/>
    <property type="evidence" value="ECO:0007669"/>
    <property type="project" value="UniProtKB-SubCell"/>
</dbReference>
<feature type="transmembrane region" description="Helical" evidence="5">
    <location>
        <begin position="196"/>
        <end position="214"/>
    </location>
</feature>
<feature type="transmembrane region" description="Helical" evidence="5">
    <location>
        <begin position="136"/>
        <end position="153"/>
    </location>
</feature>
<keyword evidence="2 5" id="KW-0812">Transmembrane</keyword>
<gene>
    <name evidence="7" type="ORF">SAMN05444336_10324</name>
</gene>
<dbReference type="RefSeq" id="WP_092681111.1">
    <property type="nucleotide sequence ID" value="NZ_FNMZ01000003.1"/>
</dbReference>
<comment type="subcellular location">
    <subcellularLocation>
        <location evidence="1">Membrane</location>
        <topology evidence="1">Multi-pass membrane protein</topology>
    </subcellularLocation>
</comment>
<feature type="domain" description="EamA" evidence="6">
    <location>
        <begin position="166"/>
        <end position="302"/>
    </location>
</feature>
<dbReference type="AlphaFoldDB" id="A0A1H2Y6N6"/>
<evidence type="ECO:0000259" key="6">
    <source>
        <dbReference type="Pfam" id="PF00892"/>
    </source>
</evidence>
<keyword evidence="4 5" id="KW-0472">Membrane</keyword>
<feature type="domain" description="EamA" evidence="6">
    <location>
        <begin position="21"/>
        <end position="153"/>
    </location>
</feature>
<feature type="transmembrane region" description="Helical" evidence="5">
    <location>
        <begin position="48"/>
        <end position="69"/>
    </location>
</feature>
<feature type="transmembrane region" description="Helical" evidence="5">
    <location>
        <begin position="21"/>
        <end position="42"/>
    </location>
</feature>
<dbReference type="Pfam" id="PF00892">
    <property type="entry name" value="EamA"/>
    <property type="match status" value="2"/>
</dbReference>
<evidence type="ECO:0000313" key="8">
    <source>
        <dbReference type="Proteomes" id="UP000199118"/>
    </source>
</evidence>
<feature type="transmembrane region" description="Helical" evidence="5">
    <location>
        <begin position="165"/>
        <end position="189"/>
    </location>
</feature>